<sequence length="160" mass="16440">MPCPSRHSLFRAFPALAASAVLIALLAAPAAATELYQWKDANGVTHYSDSPPPNQGGVKNRVIKNKSGTATSAQSATEDSPAENAQCTTARGNLKQLQSSASVGVDANKDGKPDNILDAQQRAAQVQLAESAVKAYCMQPAAPAVAPAATRPSTAKQGDA</sequence>
<organism evidence="4 5">
    <name type="scientific">Lysobacter antibioticus</name>
    <dbReference type="NCBI Taxonomy" id="84531"/>
    <lineage>
        <taxon>Bacteria</taxon>
        <taxon>Pseudomonadati</taxon>
        <taxon>Pseudomonadota</taxon>
        <taxon>Gammaproteobacteria</taxon>
        <taxon>Lysobacterales</taxon>
        <taxon>Lysobacteraceae</taxon>
        <taxon>Lysobacter</taxon>
    </lineage>
</organism>
<dbReference type="PATRIC" id="fig|84531.8.peg.1130"/>
<keyword evidence="5" id="KW-1185">Reference proteome</keyword>
<feature type="chain" id="PRO_5006597003" description="DUF4124 domain-containing protein" evidence="2">
    <location>
        <begin position="33"/>
        <end position="160"/>
    </location>
</feature>
<protein>
    <recommendedName>
        <fullName evidence="3">DUF4124 domain-containing protein</fullName>
    </recommendedName>
</protein>
<name>A0A0S2F6X1_LYSAN</name>
<dbReference type="eggNOG" id="ENOG50339YA">
    <property type="taxonomic scope" value="Bacteria"/>
</dbReference>
<evidence type="ECO:0000313" key="5">
    <source>
        <dbReference type="Proteomes" id="UP000060787"/>
    </source>
</evidence>
<dbReference type="Pfam" id="PF13511">
    <property type="entry name" value="DUF4124"/>
    <property type="match status" value="1"/>
</dbReference>
<dbReference type="InterPro" id="IPR025392">
    <property type="entry name" value="DUF4124"/>
</dbReference>
<dbReference type="AlphaFoldDB" id="A0A0S2F6X1"/>
<evidence type="ECO:0000313" key="4">
    <source>
        <dbReference type="EMBL" id="ALN79264.1"/>
    </source>
</evidence>
<feature type="compositionally biased region" description="Polar residues" evidence="1">
    <location>
        <begin position="66"/>
        <end position="85"/>
    </location>
</feature>
<feature type="signal peptide" evidence="2">
    <location>
        <begin position="1"/>
        <end position="32"/>
    </location>
</feature>
<evidence type="ECO:0000259" key="3">
    <source>
        <dbReference type="Pfam" id="PF13511"/>
    </source>
</evidence>
<feature type="region of interest" description="Disordered" evidence="1">
    <location>
        <begin position="46"/>
        <end position="85"/>
    </location>
</feature>
<gene>
    <name evidence="4" type="ORF">LA76x_1105</name>
</gene>
<dbReference type="RefSeq" id="WP_082647694.1">
    <property type="nucleotide sequence ID" value="NZ_CP011129.1"/>
</dbReference>
<proteinExistence type="predicted"/>
<reference evidence="4 5" key="1">
    <citation type="journal article" date="2015" name="BMC Genomics">
        <title>Comparative genomics and metabolic profiling of the genus Lysobacter.</title>
        <authorList>
            <person name="de Bruijn I."/>
            <person name="Cheng X."/>
            <person name="de Jager V."/>
            <person name="Exposito R.G."/>
            <person name="Watrous J."/>
            <person name="Patel N."/>
            <person name="Postma J."/>
            <person name="Dorrestein P.C."/>
            <person name="Kobayashi D."/>
            <person name="Raaijmakers J.M."/>
        </authorList>
    </citation>
    <scope>NUCLEOTIDE SEQUENCE [LARGE SCALE GENOMIC DNA]</scope>
    <source>
        <strain evidence="4 5">76</strain>
    </source>
</reference>
<evidence type="ECO:0000256" key="2">
    <source>
        <dbReference type="SAM" id="SignalP"/>
    </source>
</evidence>
<evidence type="ECO:0000256" key="1">
    <source>
        <dbReference type="SAM" id="MobiDB-lite"/>
    </source>
</evidence>
<dbReference type="STRING" id="84531.LA76x_1105"/>
<dbReference type="KEGG" id="lab:LA76x_1105"/>
<feature type="domain" description="DUF4124" evidence="3">
    <location>
        <begin position="23"/>
        <end position="64"/>
    </location>
</feature>
<accession>A0A0S2F6X1</accession>
<keyword evidence="2" id="KW-0732">Signal</keyword>
<dbReference type="Proteomes" id="UP000060787">
    <property type="component" value="Chromosome"/>
</dbReference>
<dbReference type="EMBL" id="CP011129">
    <property type="protein sequence ID" value="ALN79264.1"/>
    <property type="molecule type" value="Genomic_DNA"/>
</dbReference>